<dbReference type="EMBL" id="DRHY01000253">
    <property type="protein sequence ID" value="HEC74928.1"/>
    <property type="molecule type" value="Genomic_DNA"/>
</dbReference>
<keyword evidence="7 11" id="KW-0798">TonB box</keyword>
<gene>
    <name evidence="15" type="ORF">ENI26_11260</name>
</gene>
<evidence type="ECO:0000256" key="5">
    <source>
        <dbReference type="ARBA" id="ARBA00022692"/>
    </source>
</evidence>
<dbReference type="PROSITE" id="PS52016">
    <property type="entry name" value="TONB_DEPENDENT_REC_3"/>
    <property type="match status" value="1"/>
</dbReference>
<feature type="domain" description="TonB-dependent receptor-like beta-barrel" evidence="13">
    <location>
        <begin position="245"/>
        <end position="650"/>
    </location>
</feature>
<reference evidence="15" key="1">
    <citation type="journal article" date="2020" name="mSystems">
        <title>Genome- and Community-Level Interaction Insights into Carbon Utilization and Element Cycling Functions of Hydrothermarchaeota in Hydrothermal Sediment.</title>
        <authorList>
            <person name="Zhou Z."/>
            <person name="Liu Y."/>
            <person name="Xu W."/>
            <person name="Pan J."/>
            <person name="Luo Z.H."/>
            <person name="Li M."/>
        </authorList>
    </citation>
    <scope>NUCLEOTIDE SEQUENCE [LARGE SCALE GENOMIC DNA]</scope>
    <source>
        <strain evidence="15">HyVt-380</strain>
    </source>
</reference>
<evidence type="ECO:0000256" key="4">
    <source>
        <dbReference type="ARBA" id="ARBA00022452"/>
    </source>
</evidence>
<organism evidence="15">
    <name type="scientific">Methylophaga aminisulfidivorans</name>
    <dbReference type="NCBI Taxonomy" id="230105"/>
    <lineage>
        <taxon>Bacteria</taxon>
        <taxon>Pseudomonadati</taxon>
        <taxon>Pseudomonadota</taxon>
        <taxon>Gammaproteobacteria</taxon>
        <taxon>Thiotrichales</taxon>
        <taxon>Piscirickettsiaceae</taxon>
        <taxon>Methylophaga</taxon>
    </lineage>
</organism>
<keyword evidence="3 10" id="KW-0813">Transport</keyword>
<protein>
    <submittedName>
        <fullName evidence="15">TonB-dependent hemoglobin/transferrin/lactoferrin family receptor</fullName>
    </submittedName>
</protein>
<evidence type="ECO:0000259" key="14">
    <source>
        <dbReference type="Pfam" id="PF07715"/>
    </source>
</evidence>
<keyword evidence="6 12" id="KW-0732">Signal</keyword>
<dbReference type="PANTHER" id="PTHR30069:SF41">
    <property type="entry name" value="HEME_HEMOPEXIN UTILIZATION PROTEIN C"/>
    <property type="match status" value="1"/>
</dbReference>
<dbReference type="InterPro" id="IPR012910">
    <property type="entry name" value="Plug_dom"/>
</dbReference>
<dbReference type="PANTHER" id="PTHR30069">
    <property type="entry name" value="TONB-DEPENDENT OUTER MEMBRANE RECEPTOR"/>
    <property type="match status" value="1"/>
</dbReference>
<dbReference type="GO" id="GO:0009279">
    <property type="term" value="C:cell outer membrane"/>
    <property type="evidence" value="ECO:0007669"/>
    <property type="project" value="UniProtKB-SubCell"/>
</dbReference>
<dbReference type="Pfam" id="PF00593">
    <property type="entry name" value="TonB_dep_Rec_b-barrel"/>
    <property type="match status" value="1"/>
</dbReference>
<dbReference type="InterPro" id="IPR036942">
    <property type="entry name" value="Beta-barrel_TonB_sf"/>
</dbReference>
<comment type="subcellular location">
    <subcellularLocation>
        <location evidence="1 10">Cell outer membrane</location>
        <topology evidence="1 10">Multi-pass membrane protein</topology>
    </subcellularLocation>
</comment>
<dbReference type="Proteomes" id="UP000886384">
    <property type="component" value="Unassembled WGS sequence"/>
</dbReference>
<comment type="similarity">
    <text evidence="2 10 11">Belongs to the TonB-dependent receptor family.</text>
</comment>
<dbReference type="CDD" id="cd01347">
    <property type="entry name" value="ligand_gated_channel"/>
    <property type="match status" value="1"/>
</dbReference>
<evidence type="ECO:0000259" key="13">
    <source>
        <dbReference type="Pfam" id="PF00593"/>
    </source>
</evidence>
<dbReference type="GO" id="GO:0015232">
    <property type="term" value="F:heme transmembrane transporter activity"/>
    <property type="evidence" value="ECO:0007669"/>
    <property type="project" value="InterPro"/>
</dbReference>
<dbReference type="AlphaFoldDB" id="A0A7C1ZIE4"/>
<evidence type="ECO:0000256" key="2">
    <source>
        <dbReference type="ARBA" id="ARBA00009810"/>
    </source>
</evidence>
<keyword evidence="15" id="KW-0675">Receptor</keyword>
<dbReference type="GO" id="GO:0044718">
    <property type="term" value="P:siderophore transmembrane transport"/>
    <property type="evidence" value="ECO:0007669"/>
    <property type="project" value="TreeGrafter"/>
</dbReference>
<dbReference type="NCBIfam" id="TIGR01785">
    <property type="entry name" value="TonB-hemin"/>
    <property type="match status" value="1"/>
</dbReference>
<dbReference type="Pfam" id="PF07715">
    <property type="entry name" value="Plug"/>
    <property type="match status" value="1"/>
</dbReference>
<sequence length="677" mass="75252">MMNIKRCHTRLVIVSSLVIAAIPMHSQARDNGQLSEITITAAKEDATQSTSQSMRVKKVGQEEVAQQQATSVPQLVNNLANVTAVGGPRENAQEVNIRGLDHNRVLQLVDGVRQNFVSGHRPTYFLDPALIKDIELQKGPSSAIWGSGAIGGVISQNTIHARDLLDTGDTFGGFVRQGYQSNNDLWLTTAALAGRYENMDLLVSSYYRDGNEVELGDGNNLENSADRDKGVLAKLDWFIDDSQSSTFTYRRGYSEGGVPVDGSTNANTSNFLVDRETQVDQASIDYYLNPDNSLIDTKLTLYWTRTQIDDPHITDARVDTTEMNTYGINLNNESHFKNLAVLYGFDGYQDKFEGARSGENRPIIPDATTDVWGAFTTVHIPLAERWKAEIGARYDYFATEAKNLNTSRSDNALSPSAALIWEATPKLNVSVRYDQAFRAPTAEELYQSGTHFCIIPGMPGGCNTFIANPNLKPEESENIEFLADYTFDKVFTDSDSLKVSANVFHNDVDNFIDQEVENPVFTPFPFSIDAGNTTYNNVDKAEIQGFELEASYAFGTLNSTVSYGQSRGQNEKTGEALATIPADKWVWQLNKAWLQNSLKTGVTLTRVESQKHLAIGETNEYDHYTLVDLYASWTPQSAKDVTVDLTVNNLTDQYYRVANQQLYMPGKDIRLGIKYAF</sequence>
<dbReference type="InterPro" id="IPR037066">
    <property type="entry name" value="Plug_dom_sf"/>
</dbReference>
<evidence type="ECO:0000256" key="10">
    <source>
        <dbReference type="PROSITE-ProRule" id="PRU01360"/>
    </source>
</evidence>
<dbReference type="GO" id="GO:0015344">
    <property type="term" value="F:siderophore uptake transmembrane transporter activity"/>
    <property type="evidence" value="ECO:0007669"/>
    <property type="project" value="TreeGrafter"/>
</dbReference>
<dbReference type="InterPro" id="IPR011276">
    <property type="entry name" value="TonB_haem/Hb_rcpt"/>
</dbReference>
<dbReference type="SUPFAM" id="SSF56935">
    <property type="entry name" value="Porins"/>
    <property type="match status" value="1"/>
</dbReference>
<comment type="caution">
    <text evidence="15">The sequence shown here is derived from an EMBL/GenBank/DDBJ whole genome shotgun (WGS) entry which is preliminary data.</text>
</comment>
<feature type="chain" id="PRO_5028181848" evidence="12">
    <location>
        <begin position="29"/>
        <end position="677"/>
    </location>
</feature>
<evidence type="ECO:0000313" key="15">
    <source>
        <dbReference type="EMBL" id="HEC74928.1"/>
    </source>
</evidence>
<evidence type="ECO:0000256" key="7">
    <source>
        <dbReference type="ARBA" id="ARBA00023077"/>
    </source>
</evidence>
<evidence type="ECO:0000256" key="11">
    <source>
        <dbReference type="RuleBase" id="RU003357"/>
    </source>
</evidence>
<dbReference type="NCBIfam" id="TIGR01786">
    <property type="entry name" value="TonB-hemlactrns"/>
    <property type="match status" value="1"/>
</dbReference>
<dbReference type="Gene3D" id="2.170.130.10">
    <property type="entry name" value="TonB-dependent receptor, plug domain"/>
    <property type="match status" value="1"/>
</dbReference>
<evidence type="ECO:0000256" key="8">
    <source>
        <dbReference type="ARBA" id="ARBA00023136"/>
    </source>
</evidence>
<dbReference type="InterPro" id="IPR000531">
    <property type="entry name" value="Beta-barrel_TonB"/>
</dbReference>
<keyword evidence="5 10" id="KW-0812">Transmembrane</keyword>
<dbReference type="InterPro" id="IPR010949">
    <property type="entry name" value="TonB_Hb/transfer/lactofer_rcpt"/>
</dbReference>
<proteinExistence type="inferred from homology"/>
<evidence type="ECO:0000256" key="12">
    <source>
        <dbReference type="SAM" id="SignalP"/>
    </source>
</evidence>
<dbReference type="InterPro" id="IPR039426">
    <property type="entry name" value="TonB-dep_rcpt-like"/>
</dbReference>
<accession>A0A7C1ZIE4</accession>
<feature type="signal peptide" evidence="12">
    <location>
        <begin position="1"/>
        <end position="28"/>
    </location>
</feature>
<name>A0A7C1ZIE4_9GAMM</name>
<evidence type="ECO:0000256" key="3">
    <source>
        <dbReference type="ARBA" id="ARBA00022448"/>
    </source>
</evidence>
<feature type="domain" description="TonB-dependent receptor plug" evidence="14">
    <location>
        <begin position="49"/>
        <end position="153"/>
    </location>
</feature>
<evidence type="ECO:0000256" key="1">
    <source>
        <dbReference type="ARBA" id="ARBA00004571"/>
    </source>
</evidence>
<dbReference type="Gene3D" id="2.40.170.20">
    <property type="entry name" value="TonB-dependent receptor, beta-barrel domain"/>
    <property type="match status" value="1"/>
</dbReference>
<keyword evidence="4 10" id="KW-1134">Transmembrane beta strand</keyword>
<keyword evidence="9 10" id="KW-0998">Cell outer membrane</keyword>
<evidence type="ECO:0000256" key="6">
    <source>
        <dbReference type="ARBA" id="ARBA00022729"/>
    </source>
</evidence>
<keyword evidence="8 10" id="KW-0472">Membrane</keyword>
<evidence type="ECO:0000256" key="9">
    <source>
        <dbReference type="ARBA" id="ARBA00023237"/>
    </source>
</evidence>